<reference evidence="1" key="1">
    <citation type="journal article" date="2010" name="Science">
        <title>Plasticity of animal genome architecture unmasked by rapid evolution of a pelagic tunicate.</title>
        <authorList>
            <person name="Denoeud F."/>
            <person name="Henriet S."/>
            <person name="Mungpakdee S."/>
            <person name="Aury J.M."/>
            <person name="Da Silva C."/>
            <person name="Brinkmann H."/>
            <person name="Mikhaleva J."/>
            <person name="Olsen L.C."/>
            <person name="Jubin C."/>
            <person name="Canestro C."/>
            <person name="Bouquet J.M."/>
            <person name="Danks G."/>
            <person name="Poulain J."/>
            <person name="Campsteijn C."/>
            <person name="Adamski M."/>
            <person name="Cross I."/>
            <person name="Yadetie F."/>
            <person name="Muffato M."/>
            <person name="Louis A."/>
            <person name="Butcher S."/>
            <person name="Tsagkogeorga G."/>
            <person name="Konrad A."/>
            <person name="Singh S."/>
            <person name="Jensen M.F."/>
            <person name="Cong E.H."/>
            <person name="Eikeseth-Otteraa H."/>
            <person name="Noel B."/>
            <person name="Anthouard V."/>
            <person name="Porcel B.M."/>
            <person name="Kachouri-Lafond R."/>
            <person name="Nishino A."/>
            <person name="Ugolini M."/>
            <person name="Chourrout P."/>
            <person name="Nishida H."/>
            <person name="Aasland R."/>
            <person name="Huzurbazar S."/>
            <person name="Westhof E."/>
            <person name="Delsuc F."/>
            <person name="Lehrach H."/>
            <person name="Reinhardt R."/>
            <person name="Weissenbach J."/>
            <person name="Roy S.W."/>
            <person name="Artiguenave F."/>
            <person name="Postlethwait J.H."/>
            <person name="Manak J.R."/>
            <person name="Thompson E.M."/>
            <person name="Jaillon O."/>
            <person name="Du Pasquier L."/>
            <person name="Boudinot P."/>
            <person name="Liberles D.A."/>
            <person name="Volff J.N."/>
            <person name="Philippe H."/>
            <person name="Lenhard B."/>
            <person name="Roest Crollius H."/>
            <person name="Wincker P."/>
            <person name="Chourrout D."/>
        </authorList>
    </citation>
    <scope>NUCLEOTIDE SEQUENCE [LARGE SCALE GENOMIC DNA]</scope>
</reference>
<sequence length="86" mass="10408">MSEMKQNQNELETEYELSCGQQFALWICCRKRENETDDIFEKAYYAKTIRKLSSYLRLSLNRIICHNSVFWADDFAKIIRLKIYLE</sequence>
<dbReference type="EMBL" id="FN653626">
    <property type="protein sequence ID" value="CBY15714.1"/>
    <property type="molecule type" value="Genomic_DNA"/>
</dbReference>
<organism evidence="1">
    <name type="scientific">Oikopleura dioica</name>
    <name type="common">Tunicate</name>
    <dbReference type="NCBI Taxonomy" id="34765"/>
    <lineage>
        <taxon>Eukaryota</taxon>
        <taxon>Metazoa</taxon>
        <taxon>Chordata</taxon>
        <taxon>Tunicata</taxon>
        <taxon>Appendicularia</taxon>
        <taxon>Copelata</taxon>
        <taxon>Oikopleuridae</taxon>
        <taxon>Oikopleura</taxon>
    </lineage>
</organism>
<name>E4Y1H0_OIKDI</name>
<accession>E4Y1H0</accession>
<dbReference type="Proteomes" id="UP000001307">
    <property type="component" value="Unassembled WGS sequence"/>
</dbReference>
<gene>
    <name evidence="1" type="ORF">GSOID_T00014022001</name>
</gene>
<proteinExistence type="predicted"/>
<evidence type="ECO:0000313" key="1">
    <source>
        <dbReference type="EMBL" id="CBY15714.1"/>
    </source>
</evidence>
<protein>
    <submittedName>
        <fullName evidence="1">Uncharacterized protein</fullName>
    </submittedName>
</protein>
<evidence type="ECO:0000313" key="2">
    <source>
        <dbReference type="Proteomes" id="UP000001307"/>
    </source>
</evidence>
<keyword evidence="2" id="KW-1185">Reference proteome</keyword>
<dbReference type="AlphaFoldDB" id="E4Y1H0"/>
<dbReference type="InParanoid" id="E4Y1H0"/>